<organism evidence="2 3">
    <name type="scientific">Caulobacter segnis</name>
    <dbReference type="NCBI Taxonomy" id="88688"/>
    <lineage>
        <taxon>Bacteria</taxon>
        <taxon>Pseudomonadati</taxon>
        <taxon>Pseudomonadota</taxon>
        <taxon>Alphaproteobacteria</taxon>
        <taxon>Caulobacterales</taxon>
        <taxon>Caulobacteraceae</taxon>
        <taxon>Caulobacter</taxon>
    </lineage>
</organism>
<dbReference type="Pfam" id="PF09538">
    <property type="entry name" value="FYDLN_acid"/>
    <property type="match status" value="1"/>
</dbReference>
<reference evidence="2 3" key="1">
    <citation type="submission" date="2017-08" db="EMBL/GenBank/DDBJ databases">
        <title>Infants hospitalized years apart are colonized by the same room-sourced microbial strains.</title>
        <authorList>
            <person name="Brooks B."/>
            <person name="Olm M.R."/>
            <person name="Firek B.A."/>
            <person name="Baker R."/>
            <person name="Thomas B.C."/>
            <person name="Morowitz M.J."/>
            <person name="Banfield J.F."/>
        </authorList>
    </citation>
    <scope>NUCLEOTIDE SEQUENCE [LARGE SCALE GENOMIC DNA]</scope>
    <source>
        <strain evidence="2">S2_003_000_R2_4</strain>
    </source>
</reference>
<dbReference type="NCBIfam" id="TIGR02300">
    <property type="entry name" value="FYDLN_acid"/>
    <property type="match status" value="1"/>
</dbReference>
<comment type="caution">
    <text evidence="2">The sequence shown here is derived from an EMBL/GenBank/DDBJ whole genome shotgun (WGS) entry which is preliminary data.</text>
</comment>
<evidence type="ECO:0000313" key="3">
    <source>
        <dbReference type="Proteomes" id="UP000249393"/>
    </source>
</evidence>
<proteinExistence type="predicted"/>
<gene>
    <name evidence="2" type="ORF">DI526_06750</name>
</gene>
<sequence>MANPDLGAKQICPNCQSKFYDLNRRPAVCPKCGEQFDPEEALKSRRVRARAITPDYESDDEKESVAPKEEDGFEDEVDETPEIDEAAEADVVETDDEDAEPGATPAGDADLGVDFAEDDDLAEDEADDVPFLEDEDDDDILDEEIEGLPGEGDDD</sequence>
<dbReference type="Proteomes" id="UP000249393">
    <property type="component" value="Unassembled WGS sequence"/>
</dbReference>
<feature type="compositionally biased region" description="Acidic residues" evidence="1">
    <location>
        <begin position="71"/>
        <end position="100"/>
    </location>
</feature>
<feature type="region of interest" description="Disordered" evidence="1">
    <location>
        <begin position="47"/>
        <end position="155"/>
    </location>
</feature>
<dbReference type="RefSeq" id="WP_099537644.1">
    <property type="nucleotide sequence ID" value="NZ_QFQZ01000014.1"/>
</dbReference>
<protein>
    <submittedName>
        <fullName evidence="2">TIGR02300 family protein</fullName>
    </submittedName>
</protein>
<evidence type="ECO:0000313" key="2">
    <source>
        <dbReference type="EMBL" id="PZR35629.1"/>
    </source>
</evidence>
<evidence type="ECO:0000256" key="1">
    <source>
        <dbReference type="SAM" id="MobiDB-lite"/>
    </source>
</evidence>
<dbReference type="AlphaFoldDB" id="A0A2W5V6I6"/>
<dbReference type="InterPro" id="IPR012644">
    <property type="entry name" value="CHP02300_FYDLN_acid"/>
</dbReference>
<dbReference type="EMBL" id="QFQZ01000014">
    <property type="protein sequence ID" value="PZR35629.1"/>
    <property type="molecule type" value="Genomic_DNA"/>
</dbReference>
<feature type="compositionally biased region" description="Acidic residues" evidence="1">
    <location>
        <begin position="115"/>
        <end position="155"/>
    </location>
</feature>
<name>A0A2W5V6I6_9CAUL</name>
<accession>A0A2W5V6I6</accession>